<protein>
    <submittedName>
        <fullName evidence="1">Uncharacterized protein</fullName>
    </submittedName>
</protein>
<dbReference type="STRING" id="394.NGR_c13560"/>
<sequence length="225" mass="25560">MKEPTLLVTVQRIIGGVEIEHDFLRRAVVRVQEQLDEQRFQRLPVVSDLVIARRLAETAVLQPVQGGFAGKHRTVLPLRRQPLRQKREHRVVAQPVVVIDILVAQRDRRNALPDQRAHAVDRARRIAVINEASGHPVEQSDDPIDMAKQQGAGIRGDRSAVETSYHFVTVEAFKFELLGDTVCLHRTPSTNLITLCSKRSFSDSRARCTSYFEIFRLAKPQPEHL</sequence>
<dbReference type="KEGG" id="rhi:NGR_c13560"/>
<name>C3MBS4_SINFN</name>
<reference evidence="1 2" key="1">
    <citation type="journal article" date="2009" name="Appl. Environ. Microbiol.">
        <title>Rhizobium sp. strain NGR234 possesses a remarkable number of secretion systems.</title>
        <authorList>
            <person name="Schmeisser C."/>
            <person name="Liesegang H."/>
            <person name="Krysciak D."/>
            <person name="Bakkou N."/>
            <person name="Le Quere A."/>
            <person name="Wollherr A."/>
            <person name="Heinemeyer I."/>
            <person name="Morgenstern B."/>
            <person name="Pommerening-Roeser A."/>
            <person name="Flores M."/>
            <person name="Palacios R."/>
            <person name="Brenner S."/>
            <person name="Gottschalk G."/>
            <person name="Schmitz R.A."/>
            <person name="Broughton W.J."/>
            <person name="Perret X."/>
            <person name="Strittmatter A.W."/>
            <person name="Streit W.R."/>
        </authorList>
    </citation>
    <scope>NUCLEOTIDE SEQUENCE [LARGE SCALE GENOMIC DNA]</scope>
    <source>
        <strain evidence="2">NBRC 101917 / NGR234</strain>
    </source>
</reference>
<evidence type="ECO:0000313" key="2">
    <source>
        <dbReference type="Proteomes" id="UP000001054"/>
    </source>
</evidence>
<proteinExistence type="predicted"/>
<dbReference type="AlphaFoldDB" id="C3MBS4"/>
<dbReference type="EMBL" id="CP001389">
    <property type="protein sequence ID" value="ACP25136.1"/>
    <property type="molecule type" value="Genomic_DNA"/>
</dbReference>
<dbReference type="Proteomes" id="UP000001054">
    <property type="component" value="Chromosome"/>
</dbReference>
<gene>
    <name evidence="1" type="ordered locus">NGR_c13560</name>
</gene>
<accession>C3MBS4</accession>
<organism evidence="1 2">
    <name type="scientific">Sinorhizobium fredii (strain NBRC 101917 / NGR234)</name>
    <dbReference type="NCBI Taxonomy" id="394"/>
    <lineage>
        <taxon>Bacteria</taxon>
        <taxon>Pseudomonadati</taxon>
        <taxon>Pseudomonadota</taxon>
        <taxon>Alphaproteobacteria</taxon>
        <taxon>Hyphomicrobiales</taxon>
        <taxon>Rhizobiaceae</taxon>
        <taxon>Sinorhizobium/Ensifer group</taxon>
        <taxon>Sinorhizobium</taxon>
    </lineage>
</organism>
<keyword evidence="2" id="KW-1185">Reference proteome</keyword>
<dbReference type="HOGENOM" id="CLU_1229071_0_0_5"/>
<evidence type="ECO:0000313" key="1">
    <source>
        <dbReference type="EMBL" id="ACP25136.1"/>
    </source>
</evidence>